<protein>
    <submittedName>
        <fullName evidence="1">Uncharacterized protein</fullName>
    </submittedName>
</protein>
<evidence type="ECO:0000313" key="2">
    <source>
        <dbReference type="Proteomes" id="UP001430953"/>
    </source>
</evidence>
<organism evidence="1 2">
    <name type="scientific">Cardiocondyla obscurior</name>
    <dbReference type="NCBI Taxonomy" id="286306"/>
    <lineage>
        <taxon>Eukaryota</taxon>
        <taxon>Metazoa</taxon>
        <taxon>Ecdysozoa</taxon>
        <taxon>Arthropoda</taxon>
        <taxon>Hexapoda</taxon>
        <taxon>Insecta</taxon>
        <taxon>Pterygota</taxon>
        <taxon>Neoptera</taxon>
        <taxon>Endopterygota</taxon>
        <taxon>Hymenoptera</taxon>
        <taxon>Apocrita</taxon>
        <taxon>Aculeata</taxon>
        <taxon>Formicoidea</taxon>
        <taxon>Formicidae</taxon>
        <taxon>Myrmicinae</taxon>
        <taxon>Cardiocondyla</taxon>
    </lineage>
</organism>
<evidence type="ECO:0000313" key="1">
    <source>
        <dbReference type="EMBL" id="KAL0128937.1"/>
    </source>
</evidence>
<accession>A0AAW2GP99</accession>
<dbReference type="AlphaFoldDB" id="A0AAW2GP99"/>
<comment type="caution">
    <text evidence="1">The sequence shown here is derived from an EMBL/GenBank/DDBJ whole genome shotgun (WGS) entry which is preliminary data.</text>
</comment>
<proteinExistence type="predicted"/>
<dbReference type="EMBL" id="JADYXP020000003">
    <property type="protein sequence ID" value="KAL0128937.1"/>
    <property type="molecule type" value="Genomic_DNA"/>
</dbReference>
<keyword evidence="2" id="KW-1185">Reference proteome</keyword>
<reference evidence="1 2" key="1">
    <citation type="submission" date="2023-03" db="EMBL/GenBank/DDBJ databases">
        <title>High recombination rates correlate with genetic variation in Cardiocondyla obscurior ants.</title>
        <authorList>
            <person name="Errbii M."/>
        </authorList>
    </citation>
    <scope>NUCLEOTIDE SEQUENCE [LARGE SCALE GENOMIC DNA]</scope>
    <source>
        <strain evidence="1">Alpha-2009</strain>
        <tissue evidence="1">Whole body</tissue>
    </source>
</reference>
<gene>
    <name evidence="1" type="ORF">PUN28_003955</name>
</gene>
<dbReference type="Proteomes" id="UP001430953">
    <property type="component" value="Unassembled WGS sequence"/>
</dbReference>
<name>A0AAW2GP99_9HYME</name>
<sequence length="84" mass="9536">MSVASNAVRARITQAAMTMTKTTTRRATTATITVHYRCMLDLNITMCLFVDTRNRTKDMGTERSRCVPMPYDQTSNDILMQGLR</sequence>